<dbReference type="Proteomes" id="UP000019063">
    <property type="component" value="Unassembled WGS sequence"/>
</dbReference>
<dbReference type="eggNOG" id="ENOG5033HSG">
    <property type="taxonomic scope" value="Bacteria"/>
</dbReference>
<dbReference type="STRING" id="1379903.ATO8_05856"/>
<comment type="caution">
    <text evidence="1">The sequence shown here is derived from an EMBL/GenBank/DDBJ whole genome shotgun (WGS) entry which is preliminary data.</text>
</comment>
<accession>W4HNF2</accession>
<protein>
    <submittedName>
        <fullName evidence="1">Uncharacterized protein</fullName>
    </submittedName>
</protein>
<name>W4HNF2_9RHOB</name>
<evidence type="ECO:0000313" key="2">
    <source>
        <dbReference type="Proteomes" id="UP000019063"/>
    </source>
</evidence>
<dbReference type="AlphaFoldDB" id="W4HNF2"/>
<proteinExistence type="predicted"/>
<sequence length="69" mass="7426">MQHDWIIDVLSDLRDFAQQNDLSALAAQINDATIVAHTEIASKTAKELTGGLPLVHTVDRKGVGRFGVG</sequence>
<gene>
    <name evidence="1" type="ORF">ATO8_05856</name>
</gene>
<evidence type="ECO:0000313" key="1">
    <source>
        <dbReference type="EMBL" id="ETW13530.1"/>
    </source>
</evidence>
<keyword evidence="2" id="KW-1185">Reference proteome</keyword>
<dbReference type="RefSeq" id="WP_043842869.1">
    <property type="nucleotide sequence ID" value="NZ_AQQW01000003.1"/>
</dbReference>
<dbReference type="OrthoDB" id="7659348at2"/>
<organism evidence="1 2">
    <name type="scientific">Roseivivax marinus</name>
    <dbReference type="NCBI Taxonomy" id="1379903"/>
    <lineage>
        <taxon>Bacteria</taxon>
        <taxon>Pseudomonadati</taxon>
        <taxon>Pseudomonadota</taxon>
        <taxon>Alphaproteobacteria</taxon>
        <taxon>Rhodobacterales</taxon>
        <taxon>Roseobacteraceae</taxon>
        <taxon>Roseivivax</taxon>
    </lineage>
</organism>
<dbReference type="EMBL" id="AQQW01000003">
    <property type="protein sequence ID" value="ETW13530.1"/>
    <property type="molecule type" value="Genomic_DNA"/>
</dbReference>
<reference evidence="1 2" key="1">
    <citation type="journal article" date="2014" name="Antonie Van Leeuwenhoek">
        <title>Roseivivax atlanticus sp. nov., isolated from surface seawater of the Atlantic Ocean.</title>
        <authorList>
            <person name="Li G."/>
            <person name="Lai Q."/>
            <person name="Liu X."/>
            <person name="Sun F."/>
            <person name="Shao Z."/>
        </authorList>
    </citation>
    <scope>NUCLEOTIDE SEQUENCE [LARGE SCALE GENOMIC DNA]</scope>
    <source>
        <strain evidence="1 2">22II-s10s</strain>
    </source>
</reference>